<accession>A0A4B0GJZ2</accession>
<comment type="caution">
    <text evidence="1">The sequence shown here is derived from an EMBL/GenBank/DDBJ whole genome shotgun (WGS) entry which is preliminary data.</text>
</comment>
<proteinExistence type="predicted"/>
<reference evidence="1 2" key="1">
    <citation type="submission" date="2019-03" db="EMBL/GenBank/DDBJ databases">
        <authorList>
            <person name="Ashton P.M."/>
            <person name="Dallman T."/>
            <person name="Nair S."/>
            <person name="De Pinna E."/>
            <person name="Peters T."/>
            <person name="Grant K."/>
        </authorList>
    </citation>
    <scope>NUCLEOTIDE SEQUENCE [LARGE SCALE GENOMIC DNA]</scope>
    <source>
        <strain evidence="1">RL15000271</strain>
    </source>
</reference>
<gene>
    <name evidence="1" type="ORF">E1W43_11480</name>
</gene>
<dbReference type="EMBL" id="AAARLF010000007">
    <property type="protein sequence ID" value="EAE2898562.1"/>
    <property type="molecule type" value="Genomic_DNA"/>
</dbReference>
<dbReference type="Proteomes" id="UP000401273">
    <property type="component" value="Unassembled WGS sequence"/>
</dbReference>
<evidence type="ECO:0000313" key="2">
    <source>
        <dbReference type="Proteomes" id="UP000401273"/>
    </source>
</evidence>
<protein>
    <submittedName>
        <fullName evidence="1">Uncharacterized protein</fullName>
    </submittedName>
</protein>
<sequence>MEELFIIDNGDIQGESRTLIYDYDCLLFEHEQTSSKVLVQFSVDLIAFKKENSIIYYESVYEEIKMKAISLMQKNLHKKMVVQLNLVNTIHVNGLVLISDFVGKNLNEDFNEIEETQHFKNLLKIMM</sequence>
<organism evidence="1 2">
    <name type="scientific">Listeria monocytogenes</name>
    <dbReference type="NCBI Taxonomy" id="1639"/>
    <lineage>
        <taxon>Bacteria</taxon>
        <taxon>Bacillati</taxon>
        <taxon>Bacillota</taxon>
        <taxon>Bacilli</taxon>
        <taxon>Bacillales</taxon>
        <taxon>Listeriaceae</taxon>
        <taxon>Listeria</taxon>
    </lineage>
</organism>
<dbReference type="RefSeq" id="WP_039175665.1">
    <property type="nucleotide sequence ID" value="NZ_CP046361.1"/>
</dbReference>
<dbReference type="AlphaFoldDB" id="A0A4B0GJZ2"/>
<evidence type="ECO:0000313" key="1">
    <source>
        <dbReference type="EMBL" id="EAE2898562.1"/>
    </source>
</evidence>
<name>A0A4B0GJZ2_LISMN</name>